<sequence length="251" mass="27425">MTMPAPVRVLAKQLPALKKVVFEQSKRKSSADSVASTVSVQSSCTSTSTVRRRRSSSVSSVESFTSTEDRVTLALQLRALPSTMTGLLASVVAVLLILLLPALAVPTPKRTPARRPYEREIILTAEQEQNPPRLPPQPTLPSRLSRRMEKTYRRTLRRAARAERASTPSEALATFFAPRPKLLRATTPVPVDPKTLASVSDIPLVVYSSPIALPLPKGPAPIVRPARKARKLTVLPAVREEQEDEALCAGW</sequence>
<reference evidence="3" key="1">
    <citation type="submission" date="2020-05" db="EMBL/GenBank/DDBJ databases">
        <title>Mycena genomes resolve the evolution of fungal bioluminescence.</title>
        <authorList>
            <person name="Tsai I.J."/>
        </authorList>
    </citation>
    <scope>NUCLEOTIDE SEQUENCE</scope>
    <source>
        <strain evidence="3">CCC161011</strain>
    </source>
</reference>
<keyword evidence="2" id="KW-1133">Transmembrane helix</keyword>
<evidence type="ECO:0000256" key="1">
    <source>
        <dbReference type="SAM" id="MobiDB-lite"/>
    </source>
</evidence>
<keyword evidence="4" id="KW-1185">Reference proteome</keyword>
<evidence type="ECO:0000256" key="2">
    <source>
        <dbReference type="SAM" id="Phobius"/>
    </source>
</evidence>
<feature type="compositionally biased region" description="Low complexity" evidence="1">
    <location>
        <begin position="33"/>
        <end position="49"/>
    </location>
</feature>
<evidence type="ECO:0000313" key="4">
    <source>
        <dbReference type="Proteomes" id="UP000620124"/>
    </source>
</evidence>
<evidence type="ECO:0000313" key="3">
    <source>
        <dbReference type="EMBL" id="KAF7350346.1"/>
    </source>
</evidence>
<feature type="region of interest" description="Disordered" evidence="1">
    <location>
        <begin position="33"/>
        <end position="63"/>
    </location>
</feature>
<proteinExistence type="predicted"/>
<dbReference type="OrthoDB" id="3054362at2759"/>
<comment type="caution">
    <text evidence="3">The sequence shown here is derived from an EMBL/GenBank/DDBJ whole genome shotgun (WGS) entry which is preliminary data.</text>
</comment>
<keyword evidence="2" id="KW-0472">Membrane</keyword>
<accession>A0A8H6Y1M6</accession>
<feature type="transmembrane region" description="Helical" evidence="2">
    <location>
        <begin position="87"/>
        <end position="105"/>
    </location>
</feature>
<dbReference type="AlphaFoldDB" id="A0A8H6Y1M6"/>
<name>A0A8H6Y1M6_9AGAR</name>
<dbReference type="Proteomes" id="UP000620124">
    <property type="component" value="Unassembled WGS sequence"/>
</dbReference>
<keyword evidence="2" id="KW-0812">Transmembrane</keyword>
<protein>
    <recommendedName>
        <fullName evidence="5">Transmembrane protein</fullName>
    </recommendedName>
</protein>
<evidence type="ECO:0008006" key="5">
    <source>
        <dbReference type="Google" id="ProtNLM"/>
    </source>
</evidence>
<gene>
    <name evidence="3" type="ORF">MVEN_01339300</name>
</gene>
<dbReference type="EMBL" id="JACAZI010000010">
    <property type="protein sequence ID" value="KAF7350346.1"/>
    <property type="molecule type" value="Genomic_DNA"/>
</dbReference>
<organism evidence="3 4">
    <name type="scientific">Mycena venus</name>
    <dbReference type="NCBI Taxonomy" id="2733690"/>
    <lineage>
        <taxon>Eukaryota</taxon>
        <taxon>Fungi</taxon>
        <taxon>Dikarya</taxon>
        <taxon>Basidiomycota</taxon>
        <taxon>Agaricomycotina</taxon>
        <taxon>Agaricomycetes</taxon>
        <taxon>Agaricomycetidae</taxon>
        <taxon>Agaricales</taxon>
        <taxon>Marasmiineae</taxon>
        <taxon>Mycenaceae</taxon>
        <taxon>Mycena</taxon>
    </lineage>
</organism>